<gene>
    <name evidence="2" type="ORF">FKM52_05675</name>
</gene>
<accession>A0A506VDI0</accession>
<evidence type="ECO:0000256" key="1">
    <source>
        <dbReference type="SAM" id="Phobius"/>
    </source>
</evidence>
<dbReference type="Proteomes" id="UP000319523">
    <property type="component" value="Unassembled WGS sequence"/>
</dbReference>
<comment type="caution">
    <text evidence="2">The sequence shown here is derived from an EMBL/GenBank/DDBJ whole genome shotgun (WGS) entry which is preliminary data.</text>
</comment>
<name>A0A506VDI0_9GAMM</name>
<dbReference type="Pfam" id="PF01066">
    <property type="entry name" value="CDP-OH_P_transf"/>
    <property type="match status" value="1"/>
</dbReference>
<keyword evidence="3" id="KW-1185">Reference proteome</keyword>
<dbReference type="OrthoDB" id="1034332at2"/>
<feature type="transmembrane region" description="Helical" evidence="1">
    <location>
        <begin position="113"/>
        <end position="133"/>
    </location>
</feature>
<sequence length="177" mass="19406">MTLYSFKPAFQALLRPLMFFLNRRGVTPNHITLAALIMSLFAGALMMIIPGCQIFFLLPAVLFIRMALNALDGMLARECRQTSRLGAILNETGDVIADVALYLPLAFIAGSQLWLVLALLFCAVLTEFCGLLAQTQTHVRSYAGPPGKSDRALLFGGWGLCWPSLAPWSNLVWGARC</sequence>
<feature type="transmembrane region" description="Helical" evidence="1">
    <location>
        <begin position="31"/>
        <end position="64"/>
    </location>
</feature>
<feature type="transmembrane region" description="Helical" evidence="1">
    <location>
        <begin position="85"/>
        <end position="107"/>
    </location>
</feature>
<reference evidence="2 3" key="1">
    <citation type="submission" date="2019-06" db="EMBL/GenBank/DDBJ databases">
        <authorList>
            <person name="Yang Y."/>
        </authorList>
    </citation>
    <scope>NUCLEOTIDE SEQUENCE [LARGE SCALE GENOMIC DNA]</scope>
    <source>
        <strain evidence="2 3">BIT-26</strain>
    </source>
</reference>
<dbReference type="GO" id="GO:0016780">
    <property type="term" value="F:phosphotransferase activity, for other substituted phosphate groups"/>
    <property type="evidence" value="ECO:0007669"/>
    <property type="project" value="InterPro"/>
</dbReference>
<dbReference type="InterPro" id="IPR000462">
    <property type="entry name" value="CDP-OH_P_trans"/>
</dbReference>
<keyword evidence="1" id="KW-0812">Transmembrane</keyword>
<organism evidence="2 3">
    <name type="scientific">Mixta tenebrionis</name>
    <dbReference type="NCBI Taxonomy" id="2562439"/>
    <lineage>
        <taxon>Bacteria</taxon>
        <taxon>Pseudomonadati</taxon>
        <taxon>Pseudomonadota</taxon>
        <taxon>Gammaproteobacteria</taxon>
        <taxon>Enterobacterales</taxon>
        <taxon>Erwiniaceae</taxon>
        <taxon>Mixta</taxon>
    </lineage>
</organism>
<keyword evidence="2" id="KW-0808">Transferase</keyword>
<dbReference type="InterPro" id="IPR043130">
    <property type="entry name" value="CDP-OH_PTrfase_TM_dom"/>
</dbReference>
<dbReference type="AlphaFoldDB" id="A0A506VDI0"/>
<proteinExistence type="predicted"/>
<evidence type="ECO:0000313" key="2">
    <source>
        <dbReference type="EMBL" id="TPW43063.1"/>
    </source>
</evidence>
<protein>
    <submittedName>
        <fullName evidence="2">CDP-alcohol phosphatidyltransferase family protein</fullName>
    </submittedName>
</protein>
<evidence type="ECO:0000313" key="3">
    <source>
        <dbReference type="Proteomes" id="UP000319523"/>
    </source>
</evidence>
<keyword evidence="1" id="KW-0472">Membrane</keyword>
<dbReference type="Gene3D" id="1.20.120.1760">
    <property type="match status" value="1"/>
</dbReference>
<dbReference type="GO" id="GO:0016020">
    <property type="term" value="C:membrane"/>
    <property type="evidence" value="ECO:0007669"/>
    <property type="project" value="InterPro"/>
</dbReference>
<keyword evidence="1" id="KW-1133">Transmembrane helix</keyword>
<dbReference type="GO" id="GO:0008654">
    <property type="term" value="P:phospholipid biosynthetic process"/>
    <property type="evidence" value="ECO:0007669"/>
    <property type="project" value="InterPro"/>
</dbReference>
<dbReference type="EMBL" id="VHQI01000003">
    <property type="protein sequence ID" value="TPW43063.1"/>
    <property type="molecule type" value="Genomic_DNA"/>
</dbReference>